<dbReference type="KEGG" id="vg:18499961"/>
<dbReference type="SUPFAM" id="SSF101386">
    <property type="entry name" value="all-alpha NTP pyrophosphatases"/>
    <property type="match status" value="1"/>
</dbReference>
<sequence>MINEILASSKRIDNGRTVKDVHMSVVEEVGELATEVRVKYGTSYKNADVDGILGESVDGILCLIDLIYVDNPNITEAEIMNVVRNKLAKWERKENEHKAKTEKNGENK</sequence>
<evidence type="ECO:0008006" key="3">
    <source>
        <dbReference type="Google" id="ProtNLM"/>
    </source>
</evidence>
<evidence type="ECO:0000313" key="1">
    <source>
        <dbReference type="EMBL" id="AGB07042.1"/>
    </source>
</evidence>
<dbReference type="EMBL" id="KC131129">
    <property type="protein sequence ID" value="AGB07042.1"/>
    <property type="molecule type" value="Genomic_DNA"/>
</dbReference>
<protein>
    <recommendedName>
        <fullName evidence="3">NTP pyrophosphohydrolase MazG putative catalytic core domain-containing protein</fullName>
    </recommendedName>
</protein>
<accession>V9LYY5</accession>
<dbReference type="Gene3D" id="1.10.287.1080">
    <property type="entry name" value="MazG-like"/>
    <property type="match status" value="1"/>
</dbReference>
<organism evidence="1 2">
    <name type="scientific">Vibrio phage VH7D</name>
    <dbReference type="NCBI Taxonomy" id="1262539"/>
    <lineage>
        <taxon>Viruses</taxon>
        <taxon>Duplodnaviria</taxon>
        <taxon>Heunggongvirae</taxon>
        <taxon>Uroviricota</taxon>
        <taxon>Caudoviricetes</taxon>
        <taxon>Pantevenvirales</taxon>
        <taxon>Straboviridae</taxon>
        <taxon>Schizotequatrovirus</taxon>
        <taxon>Schizotequatrovirus vh7d</taxon>
    </lineage>
</organism>
<reference evidence="1 2" key="1">
    <citation type="submission" date="2012-11" db="EMBL/GenBank/DDBJ databases">
        <title>Comeplete Genome Sequence Of a Novel Gaint Bacteriophage VH7D that Infects Vibrio harveyi.</title>
        <authorList>
            <person name="Luo Z."/>
            <person name="Yu Y."/>
        </authorList>
    </citation>
    <scope>NUCLEOTIDE SEQUENCE [LARGE SCALE GENOMIC DNA]</scope>
</reference>
<keyword evidence="2" id="KW-1185">Reference proteome</keyword>
<dbReference type="GeneID" id="18499961"/>
<evidence type="ECO:0000313" key="2">
    <source>
        <dbReference type="Proteomes" id="UP000018884"/>
    </source>
</evidence>
<proteinExistence type="predicted"/>
<name>V9LYY5_9CAUD</name>
<dbReference type="RefSeq" id="YP_009006329.1">
    <property type="nucleotide sequence ID" value="NC_023568.1"/>
</dbReference>
<dbReference type="Proteomes" id="UP000018884">
    <property type="component" value="Segment"/>
</dbReference>